<evidence type="ECO:0000256" key="13">
    <source>
        <dbReference type="RuleBase" id="RU003451"/>
    </source>
</evidence>
<keyword evidence="16" id="KW-1185">Reference proteome</keyword>
<evidence type="ECO:0000256" key="6">
    <source>
        <dbReference type="ARBA" id="ARBA00023324"/>
    </source>
</evidence>
<evidence type="ECO:0000256" key="11">
    <source>
        <dbReference type="ARBA" id="ARBA00074141"/>
    </source>
</evidence>
<dbReference type="Gene3D" id="1.10.520.10">
    <property type="match status" value="2"/>
</dbReference>
<evidence type="ECO:0000256" key="9">
    <source>
        <dbReference type="ARBA" id="ARBA00060838"/>
    </source>
</evidence>
<sequence length="749" mass="82512">MENNTNPTSYNVNGESKCPFSGAVAPKQSAGAGPSNRDWWPNQLKLNILRQHSSLSNPMGESFDYAEEFKSLDLDTLKRDIFEMMTTSQEWWPADYGHYGPFFIRMAWHSAGTYRIADGRGGAGFGTQRFAPLNSWPDNANLDKARLLLWPIKQKYGKKISWADLMILTGNCALESAGLETFGFAGGRADVWEPAEDIYWGSEREWLALSNTQNSRYSGDRELENPLAAVQMGLIYVNPEGPDGNPDPLLAARDIRETFARMAMNDQETVALIAGGHTLGKTHGAADPNKYVGSEPAGAGIEEQSKGWKNSYGKGNAEDTITSGLEGAWTTTPTKWSNNYFENLFGFEWELTKSPAGAHQWKPVGDAGAGTVPDAHDPSRSHQPFMLTTDLSLRVDPVYEKISRHFFENPAEFNDAFARAWFKLTHRDMGPKARYLGPEVPSEELIWQDPVPAVTNPLIDEHDIATLKVSILASGLSVSELVSTAWASASTFRGSDKRGGANGARIRLEPQKDWKINNPSQLEKVLATLENIQKEFNNANFGGKQVSIADLIVLGGSAGIEQAAKNADFEVNVPFTPGRTDASQEQTDVESFAVLEPQADGFRNYVKTKYTVSAEEMLIDKAQLLNLSAPEMTVLVGGLRALNMNFDQSQSGIFTKRPGALTNDFFVNLLDLGTTWKALSESDDAFVGTDRKTGAIKWVGTRVDLIFGSNSELRAIAEVYGCSDAQEKFVKDFVSAWTKVMNLDRFDLV</sequence>
<keyword evidence="3 12" id="KW-0479">Metal-binding</keyword>
<dbReference type="AlphaFoldDB" id="A0A482TJ25"/>
<dbReference type="EMBL" id="QNVY02000003">
    <property type="protein sequence ID" value="RYJ51438.1"/>
    <property type="molecule type" value="Genomic_DNA"/>
</dbReference>
<dbReference type="InterPro" id="IPR010255">
    <property type="entry name" value="Haem_peroxidase_sf"/>
</dbReference>
<dbReference type="Proteomes" id="UP000253235">
    <property type="component" value="Unassembled WGS sequence"/>
</dbReference>
<comment type="function">
    <text evidence="12">Bifunctional enzyme with both catalase and broad-spectrum peroxidase activity.</text>
</comment>
<dbReference type="GO" id="GO:0046872">
    <property type="term" value="F:metal ion binding"/>
    <property type="evidence" value="ECO:0007669"/>
    <property type="project" value="UniProtKB-KW"/>
</dbReference>
<keyword evidence="2 12" id="KW-0349">Heme</keyword>
<dbReference type="EC" id="1.11.1.21" evidence="10 12"/>
<keyword evidence="1 12" id="KW-0575">Peroxidase</keyword>
<dbReference type="CDD" id="cd08200">
    <property type="entry name" value="catalase_peroxidase_2"/>
    <property type="match status" value="1"/>
</dbReference>
<dbReference type="PANTHER" id="PTHR30555:SF0">
    <property type="entry name" value="CATALASE-PEROXIDASE"/>
    <property type="match status" value="1"/>
</dbReference>
<dbReference type="GO" id="GO:0070301">
    <property type="term" value="P:cellular response to hydrogen peroxide"/>
    <property type="evidence" value="ECO:0007669"/>
    <property type="project" value="TreeGrafter"/>
</dbReference>
<accession>A0A482TJ25</accession>
<dbReference type="HAMAP" id="MF_01961">
    <property type="entry name" value="Catal_peroxid"/>
    <property type="match status" value="1"/>
</dbReference>
<gene>
    <name evidence="12 15" type="primary">katG</name>
    <name evidence="15" type="ORF">DR871_009565</name>
</gene>
<keyword evidence="4 12" id="KW-0560">Oxidoreductase</keyword>
<dbReference type="SUPFAM" id="SSF48113">
    <property type="entry name" value="Heme-dependent peroxidases"/>
    <property type="match status" value="2"/>
</dbReference>
<evidence type="ECO:0000256" key="12">
    <source>
        <dbReference type="HAMAP-Rule" id="MF_01961"/>
    </source>
</evidence>
<dbReference type="FunFam" id="1.10.420.10:FF:000004">
    <property type="entry name" value="Catalase-peroxidase"/>
    <property type="match status" value="1"/>
</dbReference>
<evidence type="ECO:0000256" key="4">
    <source>
        <dbReference type="ARBA" id="ARBA00023002"/>
    </source>
</evidence>
<dbReference type="NCBIfam" id="TIGR00198">
    <property type="entry name" value="cat_per_HPI"/>
    <property type="match status" value="1"/>
</dbReference>
<comment type="catalytic activity">
    <reaction evidence="7 12 13">
        <text>2 H2O2 = O2 + 2 H2O</text>
        <dbReference type="Rhea" id="RHEA:20309"/>
        <dbReference type="ChEBI" id="CHEBI:15377"/>
        <dbReference type="ChEBI" id="CHEBI:15379"/>
        <dbReference type="ChEBI" id="CHEBI:16240"/>
        <dbReference type="EC" id="1.11.1.21"/>
    </reaction>
</comment>
<feature type="cross-link" description="Tryptophyl-tyrosyl-methioninium (Tyr-Met) (with Trp-108)" evidence="12">
    <location>
        <begin position="236"/>
        <end position="262"/>
    </location>
</feature>
<evidence type="ECO:0000256" key="10">
    <source>
        <dbReference type="ARBA" id="ARBA00067012"/>
    </source>
</evidence>
<name>A0A482TJ25_9FLAO</name>
<evidence type="ECO:0000256" key="1">
    <source>
        <dbReference type="ARBA" id="ARBA00022559"/>
    </source>
</evidence>
<comment type="similarity">
    <text evidence="9 12 13">Belongs to the peroxidase family. Peroxidase/catalase subfamily.</text>
</comment>
<dbReference type="FunFam" id="1.10.420.10:FF:000002">
    <property type="entry name" value="Catalase-peroxidase"/>
    <property type="match status" value="1"/>
</dbReference>
<dbReference type="PROSITE" id="PS00435">
    <property type="entry name" value="PEROXIDASE_1"/>
    <property type="match status" value="1"/>
</dbReference>
<reference evidence="15 16" key="1">
    <citation type="submission" date="2019-01" db="EMBL/GenBank/DDBJ databases">
        <title>Flavobacterium sp. nov. isolated from arctic soil.</title>
        <authorList>
            <person name="Kim D.-U."/>
        </authorList>
    </citation>
    <scope>NUCLEOTIDE SEQUENCE [LARGE SCALE GENOMIC DNA]</scope>
    <source>
        <strain evidence="15 16">Kopri-42</strain>
    </source>
</reference>
<comment type="caution">
    <text evidence="12">Lacks conserved residue(s) required for the propagation of feature annotation.</text>
</comment>
<keyword evidence="6 12" id="KW-0376">Hydrogen peroxide</keyword>
<dbReference type="PANTHER" id="PTHR30555">
    <property type="entry name" value="HYDROPEROXIDASE I, BIFUNCTIONAL CATALASE-PEROXIDASE"/>
    <property type="match status" value="1"/>
</dbReference>
<protein>
    <recommendedName>
        <fullName evidence="11 12">Catalase-peroxidase</fullName>
        <shortName evidence="12">CP</shortName>
        <ecNumber evidence="10 12">1.11.1.21</ecNumber>
    </recommendedName>
    <alternativeName>
        <fullName evidence="12">Peroxidase/catalase</fullName>
    </alternativeName>
</protein>
<dbReference type="PRINTS" id="PR00458">
    <property type="entry name" value="PEROXIDASE"/>
</dbReference>
<evidence type="ECO:0000256" key="5">
    <source>
        <dbReference type="ARBA" id="ARBA00023004"/>
    </source>
</evidence>
<dbReference type="RefSeq" id="WP_113666090.1">
    <property type="nucleotide sequence ID" value="NZ_QNVY02000003.1"/>
</dbReference>
<dbReference type="Pfam" id="PF00141">
    <property type="entry name" value="peroxidase"/>
    <property type="match status" value="2"/>
</dbReference>
<comment type="caution">
    <text evidence="15">The sequence shown here is derived from an EMBL/GenBank/DDBJ whole genome shotgun (WGS) entry which is preliminary data.</text>
</comment>
<dbReference type="InterPro" id="IPR002016">
    <property type="entry name" value="Haem_peroxidase"/>
</dbReference>
<evidence type="ECO:0000313" key="15">
    <source>
        <dbReference type="EMBL" id="RYJ51438.1"/>
    </source>
</evidence>
<evidence type="ECO:0000256" key="8">
    <source>
        <dbReference type="ARBA" id="ARBA00051651"/>
    </source>
</evidence>
<evidence type="ECO:0000259" key="14">
    <source>
        <dbReference type="PROSITE" id="PS50873"/>
    </source>
</evidence>
<dbReference type="GO" id="GO:0020037">
    <property type="term" value="F:heme binding"/>
    <property type="evidence" value="ECO:0007669"/>
    <property type="project" value="InterPro"/>
</dbReference>
<dbReference type="PROSITE" id="PS50873">
    <property type="entry name" value="PEROXIDASE_4"/>
    <property type="match status" value="1"/>
</dbReference>
<comment type="cofactor">
    <cofactor evidence="12">
        <name>heme b</name>
        <dbReference type="ChEBI" id="CHEBI:60344"/>
    </cofactor>
    <text evidence="12">Binds 1 heme b (iron(II)-protoporphyrin IX) group per dimer.</text>
</comment>
<dbReference type="OrthoDB" id="9759743at2"/>
<feature type="active site" description="Proton acceptor" evidence="12">
    <location>
        <position position="109"/>
    </location>
</feature>
<evidence type="ECO:0000313" key="16">
    <source>
        <dbReference type="Proteomes" id="UP000253235"/>
    </source>
</evidence>
<dbReference type="Gene3D" id="1.10.420.10">
    <property type="entry name" value="Peroxidase, domain 2"/>
    <property type="match status" value="2"/>
</dbReference>
<dbReference type="CDD" id="cd00649">
    <property type="entry name" value="catalase_peroxidase_1"/>
    <property type="match status" value="1"/>
</dbReference>
<comment type="PTM">
    <text evidence="12">Formation of the three residue Trp-Tyr-Met cross-link is important for the catalase, but not the peroxidase activity of the enzyme.</text>
</comment>
<feature type="binding site" description="axial binding residue" evidence="12">
    <location>
        <position position="277"/>
    </location>
    <ligand>
        <name>heme b</name>
        <dbReference type="ChEBI" id="CHEBI:60344"/>
    </ligand>
    <ligandPart>
        <name>Fe</name>
        <dbReference type="ChEBI" id="CHEBI:18248"/>
    </ligandPart>
</feature>
<dbReference type="GO" id="GO:0004096">
    <property type="term" value="F:catalase activity"/>
    <property type="evidence" value="ECO:0007669"/>
    <property type="project" value="UniProtKB-UniRule"/>
</dbReference>
<evidence type="ECO:0000256" key="3">
    <source>
        <dbReference type="ARBA" id="ARBA00022723"/>
    </source>
</evidence>
<dbReference type="NCBIfam" id="NF011635">
    <property type="entry name" value="PRK15061.1"/>
    <property type="match status" value="1"/>
</dbReference>
<keyword evidence="5 12" id="KW-0408">Iron</keyword>
<feature type="site" description="Transition state stabilizer" evidence="12">
    <location>
        <position position="105"/>
    </location>
</feature>
<dbReference type="GO" id="GO:0005829">
    <property type="term" value="C:cytosol"/>
    <property type="evidence" value="ECO:0007669"/>
    <property type="project" value="UniProtKB-ARBA"/>
</dbReference>
<proteinExistence type="inferred from homology"/>
<organism evidence="15 16">
    <name type="scientific">Flavobacterium petrolei</name>
    <dbReference type="NCBI Taxonomy" id="2259594"/>
    <lineage>
        <taxon>Bacteria</taxon>
        <taxon>Pseudomonadati</taxon>
        <taxon>Bacteroidota</taxon>
        <taxon>Flavobacteriia</taxon>
        <taxon>Flavobacteriales</taxon>
        <taxon>Flavobacteriaceae</taxon>
        <taxon>Flavobacterium</taxon>
    </lineage>
</organism>
<dbReference type="InterPro" id="IPR000763">
    <property type="entry name" value="Catalase_peroxidase"/>
</dbReference>
<dbReference type="InterPro" id="IPR019793">
    <property type="entry name" value="Peroxidases_heam-ligand_BS"/>
</dbReference>
<dbReference type="FunFam" id="1.10.520.10:FF:000002">
    <property type="entry name" value="Catalase-peroxidase"/>
    <property type="match status" value="1"/>
</dbReference>
<dbReference type="PRINTS" id="PR00460">
    <property type="entry name" value="BPEROXIDASE"/>
</dbReference>
<evidence type="ECO:0000256" key="7">
    <source>
        <dbReference type="ARBA" id="ARBA00049145"/>
    </source>
</evidence>
<dbReference type="PROSITE" id="PS00436">
    <property type="entry name" value="PEROXIDASE_2"/>
    <property type="match status" value="1"/>
</dbReference>
<dbReference type="GO" id="GO:0042744">
    <property type="term" value="P:hydrogen peroxide catabolic process"/>
    <property type="evidence" value="ECO:0007669"/>
    <property type="project" value="UniProtKB-KW"/>
</dbReference>
<dbReference type="InterPro" id="IPR019794">
    <property type="entry name" value="Peroxidases_AS"/>
</dbReference>
<dbReference type="FunFam" id="1.10.520.10:FF:000004">
    <property type="entry name" value="Catalase-peroxidase"/>
    <property type="match status" value="1"/>
</dbReference>
<evidence type="ECO:0000256" key="2">
    <source>
        <dbReference type="ARBA" id="ARBA00022617"/>
    </source>
</evidence>
<feature type="domain" description="Plant heme peroxidase family profile" evidence="14">
    <location>
        <begin position="142"/>
        <end position="437"/>
    </location>
</feature>
<comment type="catalytic activity">
    <reaction evidence="8 12 13">
        <text>H2O2 + AH2 = A + 2 H2O</text>
        <dbReference type="Rhea" id="RHEA:30275"/>
        <dbReference type="ChEBI" id="CHEBI:13193"/>
        <dbReference type="ChEBI" id="CHEBI:15377"/>
        <dbReference type="ChEBI" id="CHEBI:16240"/>
        <dbReference type="ChEBI" id="CHEBI:17499"/>
        <dbReference type="EC" id="1.11.1.21"/>
    </reaction>
</comment>
<comment type="subunit">
    <text evidence="12">Homodimer or homotetramer.</text>
</comment>